<sequence>MEHYRVVAAPPERLYDLVTDVTRWPVILGPCVEARRLEIAGDEERIEISADVNGEVKTWTSRRTLDPAGLRVAFRQERSAPPIAAMSGAWSFAPEGDGQTRMTLTHAFSALTGDRKTLNWIAAAVDRNSEQELAALGAVAALGHPLDRLVFSFSDRVELPGVAAADAYDFVHRADRWPRRLPHVRRVDVDEAVPGVQRMEMETLTADGGSHTTQSIRLCSPGERIAYKQTVLPALLSGHSGVWEFEAVAGGAAITSRHTVAIDPAAVEAVLGAGTTLEKAGAWAREALGANSRATMAAAGS</sequence>
<protein>
    <submittedName>
        <fullName evidence="2">Aromatase/cyclase</fullName>
    </submittedName>
</protein>
<reference evidence="2" key="1">
    <citation type="submission" date="2021-04" db="EMBL/GenBank/DDBJ databases">
        <title>Biosynthetic gene clusters of Dactylosporangioum roseum.</title>
        <authorList>
            <person name="Hartkoorn R.C."/>
            <person name="Beaudoing E."/>
            <person name="Hot D."/>
            <person name="Moureu S."/>
        </authorList>
    </citation>
    <scope>NUCLEOTIDE SEQUENCE</scope>
    <source>
        <strain evidence="2">NRRL B-16295</strain>
    </source>
</reference>
<dbReference type="EMBL" id="CP073721">
    <property type="protein sequence ID" value="UWZ40563.1"/>
    <property type="molecule type" value="Genomic_DNA"/>
</dbReference>
<dbReference type="Pfam" id="PF10604">
    <property type="entry name" value="Polyketide_cyc2"/>
    <property type="match status" value="1"/>
</dbReference>
<evidence type="ECO:0000313" key="2">
    <source>
        <dbReference type="EMBL" id="UWZ40563.1"/>
    </source>
</evidence>
<accession>A0ABY5ZIJ5</accession>
<dbReference type="SUPFAM" id="SSF55961">
    <property type="entry name" value="Bet v1-like"/>
    <property type="match status" value="2"/>
</dbReference>
<keyword evidence="3" id="KW-1185">Reference proteome</keyword>
<dbReference type="CDD" id="cd08861">
    <property type="entry name" value="OtcD1_ARO-CYC_like"/>
    <property type="match status" value="2"/>
</dbReference>
<dbReference type="Pfam" id="PF03364">
    <property type="entry name" value="Polyketide_cyc"/>
    <property type="match status" value="1"/>
</dbReference>
<dbReference type="InterPro" id="IPR005031">
    <property type="entry name" value="COQ10_START"/>
</dbReference>
<dbReference type="Proteomes" id="UP001058271">
    <property type="component" value="Chromosome"/>
</dbReference>
<dbReference type="InterPro" id="IPR023393">
    <property type="entry name" value="START-like_dom_sf"/>
</dbReference>
<evidence type="ECO:0000313" key="3">
    <source>
        <dbReference type="Proteomes" id="UP001058271"/>
    </source>
</evidence>
<dbReference type="Gene3D" id="3.30.530.20">
    <property type="match status" value="2"/>
</dbReference>
<proteinExistence type="predicted"/>
<feature type="domain" description="Coenzyme Q-binding protein COQ10 START" evidence="1">
    <location>
        <begin position="7"/>
        <end position="108"/>
    </location>
</feature>
<name>A0ABY5ZIJ5_9ACTN</name>
<dbReference type="InterPro" id="IPR019587">
    <property type="entry name" value="Polyketide_cyclase/dehydratase"/>
</dbReference>
<gene>
    <name evidence="2" type="ORF">Drose_24320</name>
</gene>
<organism evidence="2 3">
    <name type="scientific">Dactylosporangium roseum</name>
    <dbReference type="NCBI Taxonomy" id="47989"/>
    <lineage>
        <taxon>Bacteria</taxon>
        <taxon>Bacillati</taxon>
        <taxon>Actinomycetota</taxon>
        <taxon>Actinomycetes</taxon>
        <taxon>Micromonosporales</taxon>
        <taxon>Micromonosporaceae</taxon>
        <taxon>Dactylosporangium</taxon>
    </lineage>
</organism>
<evidence type="ECO:0000259" key="1">
    <source>
        <dbReference type="Pfam" id="PF03364"/>
    </source>
</evidence>